<evidence type="ECO:0000313" key="3">
    <source>
        <dbReference type="Proteomes" id="UP001303160"/>
    </source>
</evidence>
<accession>A0AAN6XE61</accession>
<name>A0AAN6XE61_9PEZI</name>
<protein>
    <recommendedName>
        <fullName evidence="1">DUF6546 domain-containing protein</fullName>
    </recommendedName>
</protein>
<dbReference type="AlphaFoldDB" id="A0AAN6XE61"/>
<comment type="caution">
    <text evidence="2">The sequence shown here is derived from an EMBL/GenBank/DDBJ whole genome shotgun (WGS) entry which is preliminary data.</text>
</comment>
<dbReference type="Pfam" id="PF20183">
    <property type="entry name" value="DUF6546"/>
    <property type="match status" value="1"/>
</dbReference>
<keyword evidence="3" id="KW-1185">Reference proteome</keyword>
<gene>
    <name evidence="2" type="ORF">QBC40DRAFT_235024</name>
</gene>
<sequence length="574" mass="67349">MSSTTPFRWNRLPVEIRHLVLEQLHLMSPGRDTLATPLSDFPRWKLIKRSTVRSQYAAVNREFQHFFEAINFNNILISQEHLDEFKKIVSGQNRCRLGYIRRLWLRFILPEYGCDDCQTAESRETQTTNNALFTRALIRLLDILSQWKRKDALKEHRAKGMVLELSAHSPSDVQHHWRHLFPLREDYPYRPLDDHSPYIEFSREDKEECGSLTDEFHHIEKGDLRLRNVPHGARARLFGRSLLDFNFRNCPLRRKRRTRTKLPQVELVTGLCFRRQFYRSLRPVVVGRLMKESFPCIQKLNYEFWYQNVGPEHLHERELPWFLLYRIPATLKKLTLFRDFNLTLNGQQYWDNYPAASDLIGGILAIASRNLEVLASSWITDAKDFLKPYDKEFFALHGHKTIGGDILSWPNLHSLALTATDLHPSSSHGRMNRLLLFAARAAMKMPKLTTMELWNSGGWKPTTAQACVFRYHCSKKDGPTITWCSTWPDDYEFVLNKGVISAWREVAETHARRTLTVQHIQLGPKELPIYGPFIKWRTNGALTGELMLDNEILENISQFQIELETLRRPRATWE</sequence>
<feature type="domain" description="DUF6546" evidence="1">
    <location>
        <begin position="327"/>
        <end position="533"/>
    </location>
</feature>
<dbReference type="EMBL" id="MU863992">
    <property type="protein sequence ID" value="KAK4196152.1"/>
    <property type="molecule type" value="Genomic_DNA"/>
</dbReference>
<proteinExistence type="predicted"/>
<organism evidence="2 3">
    <name type="scientific">Triangularia verruculosa</name>
    <dbReference type="NCBI Taxonomy" id="2587418"/>
    <lineage>
        <taxon>Eukaryota</taxon>
        <taxon>Fungi</taxon>
        <taxon>Dikarya</taxon>
        <taxon>Ascomycota</taxon>
        <taxon>Pezizomycotina</taxon>
        <taxon>Sordariomycetes</taxon>
        <taxon>Sordariomycetidae</taxon>
        <taxon>Sordariales</taxon>
        <taxon>Podosporaceae</taxon>
        <taxon>Triangularia</taxon>
    </lineage>
</organism>
<reference evidence="2" key="1">
    <citation type="journal article" date="2023" name="Mol. Phylogenet. Evol.">
        <title>Genome-scale phylogeny and comparative genomics of the fungal order Sordariales.</title>
        <authorList>
            <person name="Hensen N."/>
            <person name="Bonometti L."/>
            <person name="Westerberg I."/>
            <person name="Brannstrom I.O."/>
            <person name="Guillou S."/>
            <person name="Cros-Aarteil S."/>
            <person name="Calhoun S."/>
            <person name="Haridas S."/>
            <person name="Kuo A."/>
            <person name="Mondo S."/>
            <person name="Pangilinan J."/>
            <person name="Riley R."/>
            <person name="LaButti K."/>
            <person name="Andreopoulos B."/>
            <person name="Lipzen A."/>
            <person name="Chen C."/>
            <person name="Yan M."/>
            <person name="Daum C."/>
            <person name="Ng V."/>
            <person name="Clum A."/>
            <person name="Steindorff A."/>
            <person name="Ohm R.A."/>
            <person name="Martin F."/>
            <person name="Silar P."/>
            <person name="Natvig D.O."/>
            <person name="Lalanne C."/>
            <person name="Gautier V."/>
            <person name="Ament-Velasquez S.L."/>
            <person name="Kruys A."/>
            <person name="Hutchinson M.I."/>
            <person name="Powell A.J."/>
            <person name="Barry K."/>
            <person name="Miller A.N."/>
            <person name="Grigoriev I.V."/>
            <person name="Debuchy R."/>
            <person name="Gladieux P."/>
            <person name="Hiltunen Thoren M."/>
            <person name="Johannesson H."/>
        </authorList>
    </citation>
    <scope>NUCLEOTIDE SEQUENCE</scope>
    <source>
        <strain evidence="2">CBS 315.58</strain>
    </source>
</reference>
<evidence type="ECO:0000313" key="2">
    <source>
        <dbReference type="EMBL" id="KAK4196152.1"/>
    </source>
</evidence>
<evidence type="ECO:0000259" key="1">
    <source>
        <dbReference type="Pfam" id="PF20183"/>
    </source>
</evidence>
<dbReference type="Proteomes" id="UP001303160">
    <property type="component" value="Unassembled WGS sequence"/>
</dbReference>
<dbReference type="InterPro" id="IPR046676">
    <property type="entry name" value="DUF6546"/>
</dbReference>
<reference evidence="2" key="2">
    <citation type="submission" date="2023-05" db="EMBL/GenBank/DDBJ databases">
        <authorList>
            <consortium name="Lawrence Berkeley National Laboratory"/>
            <person name="Steindorff A."/>
            <person name="Hensen N."/>
            <person name="Bonometti L."/>
            <person name="Westerberg I."/>
            <person name="Brannstrom I.O."/>
            <person name="Guillou S."/>
            <person name="Cros-Aarteil S."/>
            <person name="Calhoun S."/>
            <person name="Haridas S."/>
            <person name="Kuo A."/>
            <person name="Mondo S."/>
            <person name="Pangilinan J."/>
            <person name="Riley R."/>
            <person name="Labutti K."/>
            <person name="Andreopoulos B."/>
            <person name="Lipzen A."/>
            <person name="Chen C."/>
            <person name="Yanf M."/>
            <person name="Daum C."/>
            <person name="Ng V."/>
            <person name="Clum A."/>
            <person name="Ohm R."/>
            <person name="Martin F."/>
            <person name="Silar P."/>
            <person name="Natvig D."/>
            <person name="Lalanne C."/>
            <person name="Gautier V."/>
            <person name="Ament-Velasquez S.L."/>
            <person name="Kruys A."/>
            <person name="Hutchinson M.I."/>
            <person name="Powell A.J."/>
            <person name="Barry K."/>
            <person name="Miller A.N."/>
            <person name="Grigoriev I.V."/>
            <person name="Debuchy R."/>
            <person name="Gladieux P."/>
            <person name="Thoren M.H."/>
            <person name="Johannesson H."/>
        </authorList>
    </citation>
    <scope>NUCLEOTIDE SEQUENCE</scope>
    <source>
        <strain evidence="2">CBS 315.58</strain>
    </source>
</reference>